<dbReference type="PANTHER" id="PTHR34473:SF2">
    <property type="entry name" value="UPF0699 TRANSMEMBRANE PROTEIN YDBT"/>
    <property type="match status" value="1"/>
</dbReference>
<accession>A0A1F8ARI0</accession>
<evidence type="ECO:0000259" key="1">
    <source>
        <dbReference type="Pfam" id="PF03703"/>
    </source>
</evidence>
<dbReference type="Proteomes" id="UP000178603">
    <property type="component" value="Unassembled WGS sequence"/>
</dbReference>
<evidence type="ECO:0000313" key="3">
    <source>
        <dbReference type="Proteomes" id="UP000178603"/>
    </source>
</evidence>
<dbReference type="Pfam" id="PF03703">
    <property type="entry name" value="bPH_2"/>
    <property type="match status" value="1"/>
</dbReference>
<dbReference type="EMBL" id="MGGW01000017">
    <property type="protein sequence ID" value="OGM54220.1"/>
    <property type="molecule type" value="Genomic_DNA"/>
</dbReference>
<sequence length="232" mass="26034">MANQQLSDYVGQQLRQGKNKEEIRTKLLGTGWQETDINHVLNATNSVQSSSPPLPPQQSSFTSTGMQQLDPKAVWLFFLHSVFMFLFIAIWIVFGFIAALTDSLAGTLEIGLLILLAFLVFSFIWAKLTYRFYRYELTDAGFRKELGVIYKKYVTIPYDRIQNVDIYRGILARILGLSDLNIQTAGMSATVGRFGMSGGGAEGRLPAVSRETAEQLRDELIQRARQAKNQGL</sequence>
<feature type="domain" description="YdbS-like PH" evidence="1">
    <location>
        <begin position="130"/>
        <end position="220"/>
    </location>
</feature>
<comment type="caution">
    <text evidence="2">The sequence shown here is derived from an EMBL/GenBank/DDBJ whole genome shotgun (WGS) entry which is preliminary data.</text>
</comment>
<protein>
    <recommendedName>
        <fullName evidence="1">YdbS-like PH domain-containing protein</fullName>
    </recommendedName>
</protein>
<dbReference type="AlphaFoldDB" id="A0A1F8ARI0"/>
<reference evidence="2 3" key="1">
    <citation type="journal article" date="2016" name="Nat. Commun.">
        <title>Thousands of microbial genomes shed light on interconnected biogeochemical processes in an aquifer system.</title>
        <authorList>
            <person name="Anantharaman K."/>
            <person name="Brown C.T."/>
            <person name="Hug L.A."/>
            <person name="Sharon I."/>
            <person name="Castelle C.J."/>
            <person name="Probst A.J."/>
            <person name="Thomas B.C."/>
            <person name="Singh A."/>
            <person name="Wilkins M.J."/>
            <person name="Karaoz U."/>
            <person name="Brodie E.L."/>
            <person name="Williams K.H."/>
            <person name="Hubbard S.S."/>
            <person name="Banfield J.F."/>
        </authorList>
    </citation>
    <scope>NUCLEOTIDE SEQUENCE [LARGE SCALE GENOMIC DNA]</scope>
</reference>
<gene>
    <name evidence="2" type="ORF">A3E44_00885</name>
</gene>
<dbReference type="PANTHER" id="PTHR34473">
    <property type="entry name" value="UPF0699 TRANSMEMBRANE PROTEIN YDBS"/>
    <property type="match status" value="1"/>
</dbReference>
<dbReference type="InterPro" id="IPR005182">
    <property type="entry name" value="YdbS-like_PH"/>
</dbReference>
<organism evidence="2 3">
    <name type="scientific">Candidatus Woesebacteria bacterium RIFCSPHIGHO2_12_FULL_41_24</name>
    <dbReference type="NCBI Taxonomy" id="1802510"/>
    <lineage>
        <taxon>Bacteria</taxon>
        <taxon>Candidatus Woeseibacteriota</taxon>
    </lineage>
</organism>
<evidence type="ECO:0000313" key="2">
    <source>
        <dbReference type="EMBL" id="OGM54220.1"/>
    </source>
</evidence>
<proteinExistence type="predicted"/>
<name>A0A1F8ARI0_9BACT</name>